<dbReference type="Pfam" id="PF02660">
    <property type="entry name" value="G3P_acyltransf"/>
    <property type="match status" value="1"/>
</dbReference>
<keyword evidence="5 10" id="KW-1133">Transmembrane helix</keyword>
<dbReference type="AlphaFoldDB" id="A0A0K0XZR0"/>
<evidence type="ECO:0000256" key="2">
    <source>
        <dbReference type="ARBA" id="ARBA00022516"/>
    </source>
</evidence>
<dbReference type="SMART" id="SM01207">
    <property type="entry name" value="G3P_acyltransf"/>
    <property type="match status" value="1"/>
</dbReference>
<dbReference type="HAMAP" id="MF_01043">
    <property type="entry name" value="PlsY"/>
    <property type="match status" value="1"/>
</dbReference>
<comment type="catalytic activity">
    <reaction evidence="10">
        <text>an acyl phosphate + sn-glycerol 3-phosphate = a 1-acyl-sn-glycero-3-phosphate + phosphate</text>
        <dbReference type="Rhea" id="RHEA:34075"/>
        <dbReference type="ChEBI" id="CHEBI:43474"/>
        <dbReference type="ChEBI" id="CHEBI:57597"/>
        <dbReference type="ChEBI" id="CHEBI:57970"/>
        <dbReference type="ChEBI" id="CHEBI:59918"/>
        <dbReference type="EC" id="2.3.1.275"/>
    </reaction>
</comment>
<keyword evidence="3 10" id="KW-0808">Transferase</keyword>
<keyword evidence="7 10" id="KW-0472">Membrane</keyword>
<sequence>MLDPVLTTILITLGGYLLGSISGSLVLGRFRGVDIRAMGSGNAGGTNALRTVGWKFALGVVLIDIGKGVLAAAALPALAPYLSSNPSDPLLLASLAGFAAVLGHIWPLYFGFQGGKGAGTAVGVILIIAPWCLAPMLTVWLVTVFGTGYVGLATILAGLSLVPAMWLIGPEPLPPVLGALAIALAVLLIFTHRANLARMRSGTENRFEKARLIKRR</sequence>
<dbReference type="GO" id="GO:0043772">
    <property type="term" value="F:acyl-phosphate glycerol-3-phosphate acyltransferase activity"/>
    <property type="evidence" value="ECO:0007669"/>
    <property type="project" value="UniProtKB-UniRule"/>
</dbReference>
<evidence type="ECO:0000256" key="4">
    <source>
        <dbReference type="ARBA" id="ARBA00022692"/>
    </source>
</evidence>
<evidence type="ECO:0000256" key="6">
    <source>
        <dbReference type="ARBA" id="ARBA00023098"/>
    </source>
</evidence>
<dbReference type="OrthoDB" id="9777124at2"/>
<dbReference type="PANTHER" id="PTHR30309:SF0">
    <property type="entry name" value="GLYCEROL-3-PHOSPHATE ACYLTRANSFERASE-RELATED"/>
    <property type="match status" value="1"/>
</dbReference>
<dbReference type="GO" id="GO:0005886">
    <property type="term" value="C:plasma membrane"/>
    <property type="evidence" value="ECO:0007669"/>
    <property type="project" value="UniProtKB-SubCell"/>
</dbReference>
<dbReference type="NCBIfam" id="TIGR00023">
    <property type="entry name" value="glycerol-3-phosphate 1-O-acyltransferase PlsY"/>
    <property type="match status" value="1"/>
</dbReference>
<keyword evidence="2 10" id="KW-0444">Lipid biosynthesis</keyword>
<keyword evidence="8 10" id="KW-0594">Phospholipid biosynthesis</keyword>
<protein>
    <recommendedName>
        <fullName evidence="10">Glycerol-3-phosphate acyltransferase</fullName>
    </recommendedName>
    <alternativeName>
        <fullName evidence="10">Acyl-PO4 G3P acyltransferase</fullName>
    </alternativeName>
    <alternativeName>
        <fullName evidence="10">Acyl-phosphate--glycerol-3-phosphate acyltransferase</fullName>
    </alternativeName>
    <alternativeName>
        <fullName evidence="10">G3P acyltransferase</fullName>
        <shortName evidence="10">GPAT</shortName>
        <ecNumber evidence="10">2.3.1.275</ecNumber>
    </alternativeName>
    <alternativeName>
        <fullName evidence="10">Lysophosphatidic acid synthase</fullName>
        <shortName evidence="10">LPA synthase</shortName>
    </alternativeName>
</protein>
<evidence type="ECO:0000256" key="10">
    <source>
        <dbReference type="HAMAP-Rule" id="MF_01043"/>
    </source>
</evidence>
<evidence type="ECO:0000256" key="5">
    <source>
        <dbReference type="ARBA" id="ARBA00022989"/>
    </source>
</evidence>
<proteinExistence type="inferred from homology"/>
<organism evidence="11 12">
    <name type="scientific">Wenzhouxiangella marina</name>
    <dbReference type="NCBI Taxonomy" id="1579979"/>
    <lineage>
        <taxon>Bacteria</taxon>
        <taxon>Pseudomonadati</taxon>
        <taxon>Pseudomonadota</taxon>
        <taxon>Gammaproteobacteria</taxon>
        <taxon>Chromatiales</taxon>
        <taxon>Wenzhouxiangellaceae</taxon>
        <taxon>Wenzhouxiangella</taxon>
    </lineage>
</organism>
<dbReference type="EC" id="2.3.1.275" evidence="10"/>
<keyword evidence="12" id="KW-1185">Reference proteome</keyword>
<comment type="similarity">
    <text evidence="10">Belongs to the PlsY family.</text>
</comment>
<reference evidence="11 12" key="1">
    <citation type="submission" date="2015-07" db="EMBL/GenBank/DDBJ databases">
        <authorList>
            <person name="Noorani M."/>
        </authorList>
    </citation>
    <scope>NUCLEOTIDE SEQUENCE [LARGE SCALE GENOMIC DNA]</scope>
    <source>
        <strain evidence="11 12">KCTC 42284</strain>
    </source>
</reference>
<evidence type="ECO:0000256" key="1">
    <source>
        <dbReference type="ARBA" id="ARBA00022475"/>
    </source>
</evidence>
<dbReference type="EMBL" id="CP012154">
    <property type="protein sequence ID" value="AKS43173.1"/>
    <property type="molecule type" value="Genomic_DNA"/>
</dbReference>
<dbReference type="STRING" id="1579979.WM2015_2816"/>
<feature type="transmembrane region" description="Helical" evidence="10">
    <location>
        <begin position="149"/>
        <end position="168"/>
    </location>
</feature>
<dbReference type="UniPathway" id="UPA00085"/>
<name>A0A0K0XZR0_9GAMM</name>
<dbReference type="Proteomes" id="UP000066624">
    <property type="component" value="Chromosome"/>
</dbReference>
<keyword evidence="4 10" id="KW-0812">Transmembrane</keyword>
<evidence type="ECO:0000256" key="7">
    <source>
        <dbReference type="ARBA" id="ARBA00023136"/>
    </source>
</evidence>
<keyword evidence="6 10" id="KW-0443">Lipid metabolism</keyword>
<evidence type="ECO:0000256" key="9">
    <source>
        <dbReference type="ARBA" id="ARBA00023264"/>
    </source>
</evidence>
<dbReference type="KEGG" id="wma:WM2015_2816"/>
<feature type="transmembrane region" description="Helical" evidence="10">
    <location>
        <begin position="6"/>
        <end position="28"/>
    </location>
</feature>
<feature type="transmembrane region" description="Helical" evidence="10">
    <location>
        <begin position="174"/>
        <end position="191"/>
    </location>
</feature>
<dbReference type="PANTHER" id="PTHR30309">
    <property type="entry name" value="INNER MEMBRANE PROTEIN YGIH"/>
    <property type="match status" value="1"/>
</dbReference>
<comment type="function">
    <text evidence="10">Catalyzes the transfer of an acyl group from acyl-phosphate (acyl-PO(4)) to glycerol-3-phosphate (G3P) to form lysophosphatidic acid (LPA). This enzyme utilizes acyl-phosphate as fatty acyl donor, but not acyl-CoA or acyl-ACP.</text>
</comment>
<keyword evidence="1 10" id="KW-1003">Cell membrane</keyword>
<dbReference type="InterPro" id="IPR003811">
    <property type="entry name" value="G3P_acylTferase_PlsY"/>
</dbReference>
<comment type="subcellular location">
    <subcellularLocation>
        <location evidence="10">Cell membrane</location>
        <topology evidence="10">Multi-pass membrane protein</topology>
    </subcellularLocation>
</comment>
<dbReference type="RefSeq" id="WP_049726679.1">
    <property type="nucleotide sequence ID" value="NZ_CP012154.1"/>
</dbReference>
<dbReference type="PATRIC" id="fig|1579979.3.peg.2879"/>
<accession>A0A0K0XZR0</accession>
<evidence type="ECO:0000313" key="12">
    <source>
        <dbReference type="Proteomes" id="UP000066624"/>
    </source>
</evidence>
<dbReference type="GO" id="GO:0008654">
    <property type="term" value="P:phospholipid biosynthetic process"/>
    <property type="evidence" value="ECO:0007669"/>
    <property type="project" value="UniProtKB-UniRule"/>
</dbReference>
<evidence type="ECO:0000256" key="8">
    <source>
        <dbReference type="ARBA" id="ARBA00023209"/>
    </source>
</evidence>
<evidence type="ECO:0000256" key="3">
    <source>
        <dbReference type="ARBA" id="ARBA00022679"/>
    </source>
</evidence>
<keyword evidence="9 10" id="KW-1208">Phospholipid metabolism</keyword>
<gene>
    <name evidence="10" type="primary">plsY</name>
    <name evidence="11" type="ORF">WM2015_2816</name>
</gene>
<comment type="subunit">
    <text evidence="10">Probably interacts with PlsX.</text>
</comment>
<keyword evidence="11" id="KW-0012">Acyltransferase</keyword>
<feature type="transmembrane region" description="Helical" evidence="10">
    <location>
        <begin position="121"/>
        <end position="142"/>
    </location>
</feature>
<comment type="pathway">
    <text evidence="10">Lipid metabolism; phospholipid metabolism.</text>
</comment>
<evidence type="ECO:0000313" key="11">
    <source>
        <dbReference type="EMBL" id="AKS43173.1"/>
    </source>
</evidence>